<dbReference type="SUPFAM" id="SSF48452">
    <property type="entry name" value="TPR-like"/>
    <property type="match status" value="1"/>
</dbReference>
<evidence type="ECO:0000259" key="11">
    <source>
        <dbReference type="Pfam" id="PF07219"/>
    </source>
</evidence>
<keyword evidence="7 10" id="KW-1133">Transmembrane helix</keyword>
<organism evidence="12 13">
    <name type="scientific">Paraglaciecola mesophila</name>
    <dbReference type="NCBI Taxonomy" id="197222"/>
    <lineage>
        <taxon>Bacteria</taxon>
        <taxon>Pseudomonadati</taxon>
        <taxon>Pseudomonadota</taxon>
        <taxon>Gammaproteobacteria</taxon>
        <taxon>Alteromonadales</taxon>
        <taxon>Alteromonadaceae</taxon>
        <taxon>Paraglaciecola</taxon>
    </lineage>
</organism>
<feature type="domain" description="HemY N-terminal" evidence="11">
    <location>
        <begin position="26"/>
        <end position="129"/>
    </location>
</feature>
<dbReference type="InterPro" id="IPR005254">
    <property type="entry name" value="Heme_biosyn_assoc_TPR_pro"/>
</dbReference>
<evidence type="ECO:0000256" key="4">
    <source>
        <dbReference type="ARBA" id="ARBA00022475"/>
    </source>
</evidence>
<dbReference type="Gene3D" id="1.25.40.10">
    <property type="entry name" value="Tetratricopeptide repeat domain"/>
    <property type="match status" value="1"/>
</dbReference>
<sequence length="393" mass="44196">MIRILMVFVALLILVLIGSLIFDDKGYVFIDFAGYVVEMNVFSMAIMTILVIVGLLLFSWLVKKLILIISGSKNWLGNWGSRKKKRAFTNGLIALAEQDYLEARKQLASIEQEDFDGLNLLAAAEAELQLQNPEGAQENWRLATSYPKSAFAAKLCLVRAHLHNQQPMKALEILDDVGDKQKRQKSVLTLRAQALVQAGKWQELKDRLPAWKKALGEHYEHYMQLASSGNFAEIASKEGANQLKENWHALPKSTRRDPALQAAYVKQLIDQGMHIDAEAALGEYHKNKPHPMLLPLYKTLRLSHPTTALKQLEQWLKVDDMNVELLSTLGTVAYHANDLNLAEKALSKAIKLGNRQQDILLLAKIKESQQDDQQALALYKQSLAQPNVLSKAE</sequence>
<dbReference type="EMBL" id="CP047656">
    <property type="protein sequence ID" value="QHJ11995.1"/>
    <property type="molecule type" value="Genomic_DNA"/>
</dbReference>
<keyword evidence="13" id="KW-1185">Reference proteome</keyword>
<feature type="transmembrane region" description="Helical" evidence="10">
    <location>
        <begin position="5"/>
        <end position="22"/>
    </location>
</feature>
<evidence type="ECO:0000313" key="12">
    <source>
        <dbReference type="EMBL" id="QHJ11995.1"/>
    </source>
</evidence>
<dbReference type="InterPro" id="IPR011990">
    <property type="entry name" value="TPR-like_helical_dom_sf"/>
</dbReference>
<dbReference type="GO" id="GO:0005886">
    <property type="term" value="C:plasma membrane"/>
    <property type="evidence" value="ECO:0007669"/>
    <property type="project" value="UniProtKB-SubCell"/>
</dbReference>
<dbReference type="GO" id="GO:0042168">
    <property type="term" value="P:heme metabolic process"/>
    <property type="evidence" value="ECO:0007669"/>
    <property type="project" value="InterPro"/>
</dbReference>
<evidence type="ECO:0000256" key="8">
    <source>
        <dbReference type="ARBA" id="ARBA00023136"/>
    </source>
</evidence>
<dbReference type="InterPro" id="IPR010817">
    <property type="entry name" value="HemY_N"/>
</dbReference>
<dbReference type="SUPFAM" id="SSF81901">
    <property type="entry name" value="HCP-like"/>
    <property type="match status" value="1"/>
</dbReference>
<dbReference type="RefSeq" id="WP_160179850.1">
    <property type="nucleotide sequence ID" value="NZ_CP047656.1"/>
</dbReference>
<dbReference type="UniPathway" id="UPA00252"/>
<comment type="pathway">
    <text evidence="3">Porphyrin-containing compound metabolism; protoheme biosynthesis.</text>
</comment>
<gene>
    <name evidence="12" type="ORF">FX988_02236</name>
</gene>
<proteinExistence type="predicted"/>
<keyword evidence="4" id="KW-1003">Cell membrane</keyword>
<keyword evidence="6 10" id="KW-0812">Transmembrane</keyword>
<reference evidence="12 13" key="1">
    <citation type="submission" date="2019-12" db="EMBL/GenBank/DDBJ databases">
        <title>Genome sequencing and assembly of endphytes of Porphyra tenera.</title>
        <authorList>
            <person name="Park J.M."/>
            <person name="Shin R."/>
            <person name="Jo S.H."/>
        </authorList>
    </citation>
    <scope>NUCLEOTIDE SEQUENCE [LARGE SCALE GENOMIC DNA]</scope>
    <source>
        <strain evidence="12 13">GPM4</strain>
    </source>
</reference>
<comment type="function">
    <text evidence="1">Involved in a late step of protoheme IX synthesis.</text>
</comment>
<dbReference type="KEGG" id="pmes:FX988_02236"/>
<comment type="subcellular location">
    <subcellularLocation>
        <location evidence="2">Cell inner membrane</location>
        <topology evidence="2">Multi-pass membrane protein</topology>
    </subcellularLocation>
</comment>
<dbReference type="AlphaFoldDB" id="A0A857JIY5"/>
<dbReference type="OrthoDB" id="7067577at2"/>
<evidence type="ECO:0000256" key="10">
    <source>
        <dbReference type="SAM" id="Phobius"/>
    </source>
</evidence>
<evidence type="ECO:0000313" key="13">
    <source>
        <dbReference type="Proteomes" id="UP000464524"/>
    </source>
</evidence>
<name>A0A857JIY5_9ALTE</name>
<evidence type="ECO:0000256" key="7">
    <source>
        <dbReference type="ARBA" id="ARBA00022989"/>
    </source>
</evidence>
<protein>
    <submittedName>
        <fullName evidence="12">Protein HemY</fullName>
    </submittedName>
</protein>
<evidence type="ECO:0000256" key="2">
    <source>
        <dbReference type="ARBA" id="ARBA00004429"/>
    </source>
</evidence>
<dbReference type="Proteomes" id="UP000464524">
    <property type="component" value="Chromosome"/>
</dbReference>
<dbReference type="Pfam" id="PF07219">
    <property type="entry name" value="HemY_N"/>
    <property type="match status" value="1"/>
</dbReference>
<evidence type="ECO:0000256" key="5">
    <source>
        <dbReference type="ARBA" id="ARBA00022519"/>
    </source>
</evidence>
<evidence type="ECO:0000256" key="9">
    <source>
        <dbReference type="ARBA" id="ARBA00023244"/>
    </source>
</evidence>
<evidence type="ECO:0000256" key="3">
    <source>
        <dbReference type="ARBA" id="ARBA00004744"/>
    </source>
</evidence>
<keyword evidence="8 10" id="KW-0472">Membrane</keyword>
<evidence type="ECO:0000256" key="6">
    <source>
        <dbReference type="ARBA" id="ARBA00022692"/>
    </source>
</evidence>
<feature type="transmembrane region" description="Helical" evidence="10">
    <location>
        <begin position="42"/>
        <end position="62"/>
    </location>
</feature>
<dbReference type="GO" id="GO:0006779">
    <property type="term" value="P:porphyrin-containing compound biosynthetic process"/>
    <property type="evidence" value="ECO:0007669"/>
    <property type="project" value="UniProtKB-KW"/>
</dbReference>
<evidence type="ECO:0000256" key="1">
    <source>
        <dbReference type="ARBA" id="ARBA00002962"/>
    </source>
</evidence>
<accession>A0A857JIY5</accession>
<keyword evidence="5" id="KW-0997">Cell inner membrane</keyword>
<dbReference type="NCBIfam" id="TIGR00540">
    <property type="entry name" value="TPR_hemY_coli"/>
    <property type="match status" value="1"/>
</dbReference>
<keyword evidence="9" id="KW-0627">Porphyrin biosynthesis</keyword>